<accession>A0ABV6BCN6</accession>
<comment type="cofactor">
    <cofactor evidence="1 9">
        <name>pyridoxal 5'-phosphate</name>
        <dbReference type="ChEBI" id="CHEBI:597326"/>
    </cofactor>
</comment>
<keyword evidence="6 9" id="KW-0093">Biotin biosynthesis</keyword>
<dbReference type="InterPro" id="IPR015424">
    <property type="entry name" value="PyrdxlP-dep_Trfase"/>
</dbReference>
<name>A0ABV6BCN6_9GAMM</name>
<feature type="binding site" evidence="9">
    <location>
        <position position="274"/>
    </location>
    <ligand>
        <name>substrate</name>
    </ligand>
</feature>
<keyword evidence="4 9" id="KW-0808">Transferase</keyword>
<dbReference type="CDD" id="cd00610">
    <property type="entry name" value="OAT_like"/>
    <property type="match status" value="1"/>
</dbReference>
<keyword evidence="9" id="KW-0963">Cytoplasm</keyword>
<dbReference type="Proteomes" id="UP001589813">
    <property type="component" value="Unassembled WGS sequence"/>
</dbReference>
<reference evidence="10 11" key="1">
    <citation type="submission" date="2024-09" db="EMBL/GenBank/DDBJ databases">
        <authorList>
            <person name="Sun Q."/>
            <person name="Mori K."/>
        </authorList>
    </citation>
    <scope>NUCLEOTIDE SEQUENCE [LARGE SCALE GENOMIC DNA]</scope>
    <source>
        <strain evidence="10 11">KCTC 23315</strain>
    </source>
</reference>
<keyword evidence="7 9" id="KW-0663">Pyridoxal phosphate</keyword>
<feature type="binding site" evidence="9">
    <location>
        <position position="245"/>
    </location>
    <ligand>
        <name>pyridoxal 5'-phosphate</name>
        <dbReference type="ChEBI" id="CHEBI:597326"/>
    </ligand>
</feature>
<keyword evidence="11" id="KW-1185">Reference proteome</keyword>
<evidence type="ECO:0000256" key="7">
    <source>
        <dbReference type="ARBA" id="ARBA00022898"/>
    </source>
</evidence>
<evidence type="ECO:0000256" key="3">
    <source>
        <dbReference type="ARBA" id="ARBA00022576"/>
    </source>
</evidence>
<dbReference type="Gene3D" id="3.40.640.10">
    <property type="entry name" value="Type I PLP-dependent aspartate aminotransferase-like (Major domain)"/>
    <property type="match status" value="1"/>
</dbReference>
<feature type="site" description="Participates in the substrate recognition with KAPA and in a stacking interaction with the adenine ring of SAM" evidence="9">
    <location>
        <position position="16"/>
    </location>
</feature>
<comment type="function">
    <text evidence="9">Catalyzes the transfer of the alpha-amino group from S-adenosyl-L-methionine (SAM) to 7-keto-8-aminopelargonic acid (KAPA) to form 7,8-diaminopelargonic acid (DAPA). It is the only aminotransferase known to utilize SAM as an amino donor.</text>
</comment>
<dbReference type="EMBL" id="JBHLXP010000001">
    <property type="protein sequence ID" value="MFC0048648.1"/>
    <property type="molecule type" value="Genomic_DNA"/>
</dbReference>
<dbReference type="NCBIfam" id="NF004624">
    <property type="entry name" value="PRK05964.1"/>
    <property type="match status" value="1"/>
</dbReference>
<feature type="binding site" evidence="9">
    <location>
        <position position="390"/>
    </location>
    <ligand>
        <name>substrate</name>
    </ligand>
</feature>
<keyword evidence="5 9" id="KW-0949">S-adenosyl-L-methionine</keyword>
<dbReference type="InterPro" id="IPR049704">
    <property type="entry name" value="Aminotrans_3_PPA_site"/>
</dbReference>
<feature type="binding site" evidence="9">
    <location>
        <begin position="111"/>
        <end position="112"/>
    </location>
    <ligand>
        <name>pyridoxal 5'-phosphate</name>
        <dbReference type="ChEBI" id="CHEBI:597326"/>
    </ligand>
</feature>
<evidence type="ECO:0000313" key="11">
    <source>
        <dbReference type="Proteomes" id="UP001589813"/>
    </source>
</evidence>
<dbReference type="SUPFAM" id="SSF53383">
    <property type="entry name" value="PLP-dependent transferases"/>
    <property type="match status" value="1"/>
</dbReference>
<dbReference type="HAMAP" id="MF_00834">
    <property type="entry name" value="BioA"/>
    <property type="match status" value="1"/>
</dbReference>
<dbReference type="PROSITE" id="PS00600">
    <property type="entry name" value="AA_TRANSFER_CLASS_3"/>
    <property type="match status" value="1"/>
</dbReference>
<evidence type="ECO:0000256" key="2">
    <source>
        <dbReference type="ARBA" id="ARBA00005063"/>
    </source>
</evidence>
<dbReference type="Gene3D" id="3.90.1150.10">
    <property type="entry name" value="Aspartate Aminotransferase, domain 1"/>
    <property type="match status" value="1"/>
</dbReference>
<feature type="binding site" evidence="9">
    <location>
        <position position="144"/>
    </location>
    <ligand>
        <name>substrate</name>
    </ligand>
</feature>
<dbReference type="Pfam" id="PF00202">
    <property type="entry name" value="Aminotran_3"/>
    <property type="match status" value="1"/>
</dbReference>
<comment type="similarity">
    <text evidence="9">Belongs to the class-III pyridoxal-phosphate-dependent aminotransferase family. BioA subfamily.</text>
</comment>
<comment type="catalytic activity">
    <reaction evidence="8 9">
        <text>(8S)-8-amino-7-oxononanoate + S-adenosyl-L-methionine = S-adenosyl-4-methylsulfanyl-2-oxobutanoate + (7R,8S)-7,8-diammoniononanoate</text>
        <dbReference type="Rhea" id="RHEA:16861"/>
        <dbReference type="ChEBI" id="CHEBI:16490"/>
        <dbReference type="ChEBI" id="CHEBI:59789"/>
        <dbReference type="ChEBI" id="CHEBI:149468"/>
        <dbReference type="ChEBI" id="CHEBI:149469"/>
        <dbReference type="EC" id="2.6.1.62"/>
    </reaction>
</comment>
<comment type="subcellular location">
    <subcellularLocation>
        <location evidence="9">Cytoplasm</location>
    </subcellularLocation>
</comment>
<dbReference type="RefSeq" id="WP_377243027.1">
    <property type="nucleotide sequence ID" value="NZ_JBHLXP010000001.1"/>
</dbReference>
<keyword evidence="3 9" id="KW-0032">Aminotransferase</keyword>
<evidence type="ECO:0000256" key="8">
    <source>
        <dbReference type="ARBA" id="ARBA00048449"/>
    </source>
</evidence>
<comment type="caution">
    <text evidence="10">The sequence shown here is derived from an EMBL/GenBank/DDBJ whole genome shotgun (WGS) entry which is preliminary data.</text>
</comment>
<evidence type="ECO:0000256" key="4">
    <source>
        <dbReference type="ARBA" id="ARBA00022679"/>
    </source>
</evidence>
<evidence type="ECO:0000256" key="9">
    <source>
        <dbReference type="HAMAP-Rule" id="MF_00834"/>
    </source>
</evidence>
<sequence length="434" mass="47117">MSIDLQFDRQHLWHPYTSMASPLPVYPVRSADGCKLYLDDGRVLIDGTSSWWAAIHGYNHPQLNAAVSAQLQQMSHVMFGGITHAPAVALGKLLLELVPANLQHIFYADSGSIAVEVALKMALQYQLALGNPQKSRVLSLRKAYHGDTFATMALCDPVDGMHAMFQAQLTLHLFAPAPTRAFNEDWQSADGDALRAMFAQHHQQLAAFVLEPVLQGAGGMRLYHPQYLRLARELCDQYQVLLICDEIATGFGRTGKLFAVDHAGIQPDIMCLGKALSGGYITLAATLCSSTVADGISRGAVGALMHGPTYMANPLACAVACASLKIIQTGIWQTQVAQIEQQLQLLKPLVQYPAVKAVRVLGAVGIVEMNGNIDVAKAQALMVAQGVWIRPFGNLFYLMPPYIIQTAELEQLIAALQFIVQQDVLHQAQALPGA</sequence>
<protein>
    <recommendedName>
        <fullName evidence="9">Adenosylmethionine-8-amino-7-oxononanoate aminotransferase</fullName>
        <ecNumber evidence="9">2.6.1.62</ecNumber>
    </recommendedName>
    <alternativeName>
        <fullName evidence="9">7,8-diamino-pelargonic acid aminotransferase</fullName>
        <shortName evidence="9">DAPA AT</shortName>
        <shortName evidence="9">DAPA aminotransferase</shortName>
    </alternativeName>
    <alternativeName>
        <fullName evidence="9">7,8-diaminononanoate synthase</fullName>
        <shortName evidence="9">DANS</shortName>
    </alternativeName>
    <alternativeName>
        <fullName evidence="9">Diaminopelargonic acid synthase</fullName>
    </alternativeName>
</protein>
<dbReference type="InterPro" id="IPR015422">
    <property type="entry name" value="PyrdxlP-dep_Trfase_small"/>
</dbReference>
<dbReference type="NCBIfam" id="NF005940">
    <property type="entry name" value="PRK07986.1"/>
    <property type="match status" value="1"/>
</dbReference>
<evidence type="ECO:0000256" key="1">
    <source>
        <dbReference type="ARBA" id="ARBA00001933"/>
    </source>
</evidence>
<dbReference type="PANTHER" id="PTHR42684:SF17">
    <property type="entry name" value="ADENOSYLMETHIONINE-8-AMINO-7-OXONONANOATE AMINOTRANSFERASE"/>
    <property type="match status" value="1"/>
</dbReference>
<organism evidence="10 11">
    <name type="scientific">Rheinheimera tilapiae</name>
    <dbReference type="NCBI Taxonomy" id="875043"/>
    <lineage>
        <taxon>Bacteria</taxon>
        <taxon>Pseudomonadati</taxon>
        <taxon>Pseudomonadota</taxon>
        <taxon>Gammaproteobacteria</taxon>
        <taxon>Chromatiales</taxon>
        <taxon>Chromatiaceae</taxon>
        <taxon>Rheinheimera</taxon>
    </lineage>
</organism>
<feature type="modified residue" description="N6-(pyridoxal phosphate)lysine" evidence="9">
    <location>
        <position position="274"/>
    </location>
</feature>
<dbReference type="InterPro" id="IPR005815">
    <property type="entry name" value="BioA"/>
</dbReference>
<dbReference type="GO" id="GO:0004015">
    <property type="term" value="F:adenosylmethionine-8-amino-7-oxononanoate transaminase activity"/>
    <property type="evidence" value="ECO:0007669"/>
    <property type="project" value="UniProtKB-EC"/>
</dbReference>
<dbReference type="NCBIfam" id="TIGR00508">
    <property type="entry name" value="bioA"/>
    <property type="match status" value="1"/>
</dbReference>
<evidence type="ECO:0000256" key="5">
    <source>
        <dbReference type="ARBA" id="ARBA00022691"/>
    </source>
</evidence>
<gene>
    <name evidence="9 10" type="primary">bioA</name>
    <name evidence="10" type="ORF">ACFFJP_10140</name>
</gene>
<evidence type="ECO:0000256" key="6">
    <source>
        <dbReference type="ARBA" id="ARBA00022756"/>
    </source>
</evidence>
<feature type="binding site" evidence="9">
    <location>
        <begin position="308"/>
        <end position="309"/>
    </location>
    <ligand>
        <name>pyridoxal 5'-phosphate</name>
        <dbReference type="ChEBI" id="CHEBI:597326"/>
    </ligand>
</feature>
<proteinExistence type="inferred from homology"/>
<dbReference type="InterPro" id="IPR015421">
    <property type="entry name" value="PyrdxlP-dep_Trfase_major"/>
</dbReference>
<feature type="binding site" evidence="9">
    <location>
        <position position="307"/>
    </location>
    <ligand>
        <name>substrate</name>
    </ligand>
</feature>
<comment type="subunit">
    <text evidence="9">Homodimer.</text>
</comment>
<evidence type="ECO:0000313" key="10">
    <source>
        <dbReference type="EMBL" id="MFC0048648.1"/>
    </source>
</evidence>
<feature type="binding site" evidence="9">
    <location>
        <position position="51"/>
    </location>
    <ligand>
        <name>substrate</name>
    </ligand>
</feature>
<dbReference type="PANTHER" id="PTHR42684">
    <property type="entry name" value="ADENOSYLMETHIONINE-8-AMINO-7-OXONONANOATE AMINOTRANSFERASE"/>
    <property type="match status" value="1"/>
</dbReference>
<comment type="pathway">
    <text evidence="2 9">Cofactor biosynthesis; biotin biosynthesis; 7,8-diaminononanoate from 8-amino-7-oxononanoate (SAM route): step 1/1.</text>
</comment>
<dbReference type="InterPro" id="IPR005814">
    <property type="entry name" value="Aminotrans_3"/>
</dbReference>
<dbReference type="EC" id="2.6.1.62" evidence="9"/>